<dbReference type="EMBL" id="JAWDGP010000921">
    <property type="protein sequence ID" value="KAK3796120.1"/>
    <property type="molecule type" value="Genomic_DNA"/>
</dbReference>
<evidence type="ECO:0000313" key="2">
    <source>
        <dbReference type="EMBL" id="KAK3796120.1"/>
    </source>
</evidence>
<evidence type="ECO:0000256" key="1">
    <source>
        <dbReference type="SAM" id="MobiDB-lite"/>
    </source>
</evidence>
<gene>
    <name evidence="2" type="ORF">RRG08_004334</name>
</gene>
<keyword evidence="3" id="KW-1185">Reference proteome</keyword>
<comment type="caution">
    <text evidence="2">The sequence shown here is derived from an EMBL/GenBank/DDBJ whole genome shotgun (WGS) entry which is preliminary data.</text>
</comment>
<name>A0AAE1AYR6_9GAST</name>
<organism evidence="2 3">
    <name type="scientific">Elysia crispata</name>
    <name type="common">lettuce slug</name>
    <dbReference type="NCBI Taxonomy" id="231223"/>
    <lineage>
        <taxon>Eukaryota</taxon>
        <taxon>Metazoa</taxon>
        <taxon>Spiralia</taxon>
        <taxon>Lophotrochozoa</taxon>
        <taxon>Mollusca</taxon>
        <taxon>Gastropoda</taxon>
        <taxon>Heterobranchia</taxon>
        <taxon>Euthyneura</taxon>
        <taxon>Panpulmonata</taxon>
        <taxon>Sacoglossa</taxon>
        <taxon>Placobranchoidea</taxon>
        <taxon>Plakobranchidae</taxon>
        <taxon>Elysia</taxon>
    </lineage>
</organism>
<protein>
    <submittedName>
        <fullName evidence="2">Uncharacterized protein</fullName>
    </submittedName>
</protein>
<feature type="region of interest" description="Disordered" evidence="1">
    <location>
        <begin position="88"/>
        <end position="107"/>
    </location>
</feature>
<accession>A0AAE1AYR6</accession>
<proteinExistence type="predicted"/>
<evidence type="ECO:0000313" key="3">
    <source>
        <dbReference type="Proteomes" id="UP001283361"/>
    </source>
</evidence>
<dbReference type="Proteomes" id="UP001283361">
    <property type="component" value="Unassembled WGS sequence"/>
</dbReference>
<dbReference type="AlphaFoldDB" id="A0AAE1AYR6"/>
<reference evidence="2" key="1">
    <citation type="journal article" date="2023" name="G3 (Bethesda)">
        <title>A reference genome for the long-term kleptoplast-retaining sea slug Elysia crispata morphotype clarki.</title>
        <authorList>
            <person name="Eastman K.E."/>
            <person name="Pendleton A.L."/>
            <person name="Shaikh M.A."/>
            <person name="Suttiyut T."/>
            <person name="Ogas R."/>
            <person name="Tomko P."/>
            <person name="Gavelis G."/>
            <person name="Widhalm J.R."/>
            <person name="Wisecaver J.H."/>
        </authorList>
    </citation>
    <scope>NUCLEOTIDE SEQUENCE</scope>
    <source>
        <strain evidence="2">ECLA1</strain>
    </source>
</reference>
<sequence>MQGAPAMELSRIATAIWSLALTHNVQLKAQHLKGTSDVQEHIESAELQIQMEPTLKNLRLYECAVGASHNRQWPICVAGTLNKCVKEVGPDEPGYPRPDRSDQLGPQLISRLASKHMLRDH</sequence>